<evidence type="ECO:0000256" key="7">
    <source>
        <dbReference type="ARBA" id="ARBA00022729"/>
    </source>
</evidence>
<dbReference type="GO" id="GO:0004896">
    <property type="term" value="F:cytokine receptor activity"/>
    <property type="evidence" value="ECO:0007669"/>
    <property type="project" value="InterPro"/>
</dbReference>
<comment type="subunit">
    <text evidence="15">Present as a mixture of monomers and dimers. The phosphorylated receptor binds a number of SH2 domain-containing proteins such as JAK2, STAT3, PTPN11, and SOCS3. Interaction with SOCS3 inhibits JAK/STAT signaling and MAPK cascade.</text>
</comment>
<evidence type="ECO:0000256" key="6">
    <source>
        <dbReference type="ARBA" id="ARBA00022692"/>
    </source>
</evidence>
<evidence type="ECO:0000256" key="14">
    <source>
        <dbReference type="ARBA" id="ARBA00031601"/>
    </source>
</evidence>
<dbReference type="SMART" id="SM00060">
    <property type="entry name" value="FN3"/>
    <property type="match status" value="3"/>
</dbReference>
<name>A0A7M4EYY9_CROPO</name>
<comment type="similarity">
    <text evidence="3">Belongs to the type I cytokine receptor family. Type 2 subfamily.</text>
</comment>
<gene>
    <name evidence="20" type="primary">IL23R</name>
</gene>
<evidence type="ECO:0000256" key="9">
    <source>
        <dbReference type="ARBA" id="ARBA00022989"/>
    </source>
</evidence>
<feature type="domain" description="Fibronectin type-III" evidence="19">
    <location>
        <begin position="419"/>
        <end position="512"/>
    </location>
</feature>
<sequence length="815" mass="92753">MNQIMVRSKVTVALHILFCCIYRGVTNLHCSGSVWIEPAPVVQMGWNISINCHSTINCEKSKLYMSLNYTHILDNFLRINRTTVQLQLQDFRKPDSTTVVCFAKCPNSIERLLVCGTQFSTGYPPDSPRNLTCVIYEHSSHMTCTWDPGKYTYLTTNYTLLVWNIQTCEKKAFPSKGNFTIPLNKLQGEKQYSIRVQAKNDLGTAYSPDLIVDLEDLVIPATPVITFVETTNTSAPRTIIHWRKQTLVNNVYCEERYRATTNLMWQIREWDMHARTKPCTEYTLEPNTEYEFQVRCRIIRARSNWSAWSVPFIYLTPEAAPADVAVDVWRLVDPVYANGSREVTVLIKPLVPKDARGRILGYTVYYKHQGERFNLCNTSETKCKVLVSAEVHTLHVTAYNSKGSSKPANITADYQAFPSPTNMQIKYENQSGVTVKWKPPGPRERSVLWFIVEWTSAFQQNQLQNFHWKKVQNQGTTTYIEDIAAGRHYNVSVYAVYQDGISQPCSVQTYLDDLANQFQNETMYSDPVVISTATGEIPYDDEVGVLLGLGIGTIILSIALLTLMSKKSFRKRISTVAVSLIPTCLLEDFPHMENSNTIKSLQKKSEFMNDISTEFYLVDDDPVVTEIQENLLHEENKTVDTPKDNREVTIENADSPHNSSPDRFTVTEHSYGYKPQIFNGNTLGYICSNTYETQTQTLDPHTSPSSLDTNVFSKDYTSPTPYLWNAEGVERNIFLLEKINLILSNSRSGQSSTFSSANEEPCRLVENQRKESPSSENVQEQTLVPDELVSCLSALNEDSRHIKSYFPQTTGRIFQ</sequence>
<accession>A0A7M4EYY9</accession>
<keyword evidence="7 18" id="KW-0732">Signal</keyword>
<evidence type="ECO:0000256" key="4">
    <source>
        <dbReference type="ARBA" id="ARBA00019169"/>
    </source>
</evidence>
<evidence type="ECO:0000256" key="8">
    <source>
        <dbReference type="ARBA" id="ARBA00022737"/>
    </source>
</evidence>
<dbReference type="FunFam" id="2.60.40.10:FF:000465">
    <property type="entry name" value="Granulocyte colony-stimulating factor receptor"/>
    <property type="match status" value="1"/>
</dbReference>
<evidence type="ECO:0000256" key="17">
    <source>
        <dbReference type="SAM" id="Phobius"/>
    </source>
</evidence>
<dbReference type="InterPro" id="IPR003529">
    <property type="entry name" value="Hematopoietin_rcpt_Gp130_CS"/>
</dbReference>
<evidence type="ECO:0000256" key="3">
    <source>
        <dbReference type="ARBA" id="ARBA00008921"/>
    </source>
</evidence>
<keyword evidence="12" id="KW-0675">Receptor</keyword>
<comment type="subcellular location">
    <subcellularLocation>
        <location evidence="1">Basolateral cell membrane</location>
    </subcellularLocation>
    <subcellularLocation>
        <location evidence="2">Cell membrane</location>
        <topology evidence="2">Single-pass type I membrane protein</topology>
    </subcellularLocation>
</comment>
<evidence type="ECO:0000256" key="16">
    <source>
        <dbReference type="SAM" id="MobiDB-lite"/>
    </source>
</evidence>
<dbReference type="Pfam" id="PF09240">
    <property type="entry name" value="IL6Ra-bind"/>
    <property type="match status" value="1"/>
</dbReference>
<dbReference type="Ensembl" id="ENSCPRT00005019470.1">
    <property type="protein sequence ID" value="ENSCPRP00005016613.1"/>
    <property type="gene ID" value="ENSCPRG00005011584.1"/>
</dbReference>
<dbReference type="PROSITE" id="PS50853">
    <property type="entry name" value="FN3"/>
    <property type="match status" value="3"/>
</dbReference>
<dbReference type="InterPro" id="IPR052672">
    <property type="entry name" value="Type1_Cytokine_Rcpt_Type2"/>
</dbReference>
<dbReference type="GO" id="GO:0016323">
    <property type="term" value="C:basolateral plasma membrane"/>
    <property type="evidence" value="ECO:0007669"/>
    <property type="project" value="UniProtKB-SubCell"/>
</dbReference>
<feature type="chain" id="PRO_5029667960" description="Leptin receptor" evidence="18">
    <location>
        <begin position="28"/>
        <end position="815"/>
    </location>
</feature>
<dbReference type="OMA" id="NWCHGGI"/>
<dbReference type="Proteomes" id="UP000594220">
    <property type="component" value="Unplaced"/>
</dbReference>
<keyword evidence="11" id="KW-1015">Disulfide bond</keyword>
<dbReference type="InterPro" id="IPR003961">
    <property type="entry name" value="FN3_dom"/>
</dbReference>
<dbReference type="GeneTree" id="ENSGT00530000064198"/>
<keyword evidence="9 17" id="KW-1133">Transmembrane helix</keyword>
<evidence type="ECO:0000259" key="19">
    <source>
        <dbReference type="PROSITE" id="PS50853"/>
    </source>
</evidence>
<evidence type="ECO:0000256" key="15">
    <source>
        <dbReference type="ARBA" id="ARBA00046724"/>
    </source>
</evidence>
<evidence type="ECO:0000256" key="18">
    <source>
        <dbReference type="SAM" id="SignalP"/>
    </source>
</evidence>
<dbReference type="FunFam" id="2.60.40.10:FF:000414">
    <property type="entry name" value="Interleukin-6 receptor subunit beta"/>
    <property type="match status" value="1"/>
</dbReference>
<keyword evidence="21" id="KW-1185">Reference proteome</keyword>
<evidence type="ECO:0000256" key="10">
    <source>
        <dbReference type="ARBA" id="ARBA00023136"/>
    </source>
</evidence>
<dbReference type="SUPFAM" id="SSF49265">
    <property type="entry name" value="Fibronectin type III"/>
    <property type="match status" value="3"/>
</dbReference>
<keyword evidence="10 17" id="KW-0472">Membrane</keyword>
<feature type="transmembrane region" description="Helical" evidence="17">
    <location>
        <begin position="543"/>
        <end position="564"/>
    </location>
</feature>
<keyword evidence="8" id="KW-0677">Repeat</keyword>
<feature type="signal peptide" evidence="18">
    <location>
        <begin position="1"/>
        <end position="27"/>
    </location>
</feature>
<dbReference type="InterPro" id="IPR003531">
    <property type="entry name" value="Hempt_rcpt_S_F1_CS"/>
</dbReference>
<feature type="domain" description="Fibronectin type-III" evidence="19">
    <location>
        <begin position="224"/>
        <end position="319"/>
    </location>
</feature>
<dbReference type="PANTHER" id="PTHR48423">
    <property type="entry name" value="INTERLEUKIN-27 RECEPTOR SUBUNIT ALPHA"/>
    <property type="match status" value="1"/>
</dbReference>
<dbReference type="PROSITE" id="PS01355">
    <property type="entry name" value="HEMATOPO_REC_S_F1"/>
    <property type="match status" value="1"/>
</dbReference>
<dbReference type="InterPro" id="IPR013783">
    <property type="entry name" value="Ig-like_fold"/>
</dbReference>
<evidence type="ECO:0000313" key="20">
    <source>
        <dbReference type="Ensembl" id="ENSCPRP00005016613.1"/>
    </source>
</evidence>
<evidence type="ECO:0000256" key="12">
    <source>
        <dbReference type="ARBA" id="ARBA00023170"/>
    </source>
</evidence>
<dbReference type="CDD" id="cd00063">
    <property type="entry name" value="FN3"/>
    <property type="match status" value="3"/>
</dbReference>
<dbReference type="Gene3D" id="2.60.40.10">
    <property type="entry name" value="Immunoglobulins"/>
    <property type="match status" value="4"/>
</dbReference>
<dbReference type="AlphaFoldDB" id="A0A7M4EYY9"/>
<feature type="compositionally biased region" description="Basic and acidic residues" evidence="16">
    <location>
        <begin position="760"/>
        <end position="773"/>
    </location>
</feature>
<protein>
    <recommendedName>
        <fullName evidence="4">Leptin receptor</fullName>
    </recommendedName>
    <alternativeName>
        <fullName evidence="14">OB receptor</fullName>
    </alternativeName>
</protein>
<dbReference type="InterPro" id="IPR015321">
    <property type="entry name" value="TypeI_recpt_CBD"/>
</dbReference>
<feature type="compositionally biased region" description="Polar residues" evidence="16">
    <location>
        <begin position="747"/>
        <end position="758"/>
    </location>
</feature>
<reference evidence="20" key="1">
    <citation type="submission" date="2025-08" db="UniProtKB">
        <authorList>
            <consortium name="Ensembl"/>
        </authorList>
    </citation>
    <scope>IDENTIFICATION</scope>
</reference>
<feature type="domain" description="Fibronectin type-III" evidence="19">
    <location>
        <begin position="127"/>
        <end position="217"/>
    </location>
</feature>
<reference evidence="20" key="2">
    <citation type="submission" date="2025-09" db="UniProtKB">
        <authorList>
            <consortium name="Ensembl"/>
        </authorList>
    </citation>
    <scope>IDENTIFICATION</scope>
</reference>
<dbReference type="PANTHER" id="PTHR48423:SF2">
    <property type="entry name" value="INTERLEUKIN-12 RECEPTOR SUBUNIT BETA-2"/>
    <property type="match status" value="1"/>
</dbReference>
<evidence type="ECO:0000313" key="21">
    <source>
        <dbReference type="Proteomes" id="UP000594220"/>
    </source>
</evidence>
<evidence type="ECO:0000256" key="1">
    <source>
        <dbReference type="ARBA" id="ARBA00004187"/>
    </source>
</evidence>
<dbReference type="InterPro" id="IPR036116">
    <property type="entry name" value="FN3_sf"/>
</dbReference>
<organism evidence="20 21">
    <name type="scientific">Crocodylus porosus</name>
    <name type="common">Saltwater crocodile</name>
    <name type="synonym">Estuarine crocodile</name>
    <dbReference type="NCBI Taxonomy" id="8502"/>
    <lineage>
        <taxon>Eukaryota</taxon>
        <taxon>Metazoa</taxon>
        <taxon>Chordata</taxon>
        <taxon>Craniata</taxon>
        <taxon>Vertebrata</taxon>
        <taxon>Euteleostomi</taxon>
        <taxon>Archelosauria</taxon>
        <taxon>Archosauria</taxon>
        <taxon>Crocodylia</taxon>
        <taxon>Longirostres</taxon>
        <taxon>Crocodylidae</taxon>
        <taxon>Crocodylus</taxon>
    </lineage>
</organism>
<evidence type="ECO:0000256" key="2">
    <source>
        <dbReference type="ARBA" id="ARBA00004251"/>
    </source>
</evidence>
<keyword evidence="6 17" id="KW-0812">Transmembrane</keyword>
<evidence type="ECO:0000256" key="13">
    <source>
        <dbReference type="ARBA" id="ARBA00023180"/>
    </source>
</evidence>
<keyword evidence="13" id="KW-0325">Glycoprotein</keyword>
<feature type="region of interest" description="Disordered" evidence="16">
    <location>
        <begin position="747"/>
        <end position="781"/>
    </location>
</feature>
<evidence type="ECO:0000256" key="5">
    <source>
        <dbReference type="ARBA" id="ARBA00022475"/>
    </source>
</evidence>
<keyword evidence="5" id="KW-1003">Cell membrane</keyword>
<proteinExistence type="inferred from homology"/>
<dbReference type="Pfam" id="PF00041">
    <property type="entry name" value="fn3"/>
    <property type="match status" value="1"/>
</dbReference>
<evidence type="ECO:0000256" key="11">
    <source>
        <dbReference type="ARBA" id="ARBA00023157"/>
    </source>
</evidence>
<dbReference type="PROSITE" id="PS01353">
    <property type="entry name" value="HEMATOPO_REC_L_F2"/>
    <property type="match status" value="1"/>
</dbReference>